<sequence length="107" mass="12733">MSTTSGFQRDLHHIQKVLSSQGTSKWPITRRGWNHCYMGELRLEDGYETVNLQQCVSVSRGFNKPRTNETQLHFHEETRFDPDVSRTKRVKKKKKKKRTKKTEREEV</sequence>
<feature type="compositionally biased region" description="Basic residues" evidence="1">
    <location>
        <begin position="87"/>
        <end position="101"/>
    </location>
</feature>
<name>A0A6A4SBZ1_SCOMX</name>
<dbReference type="AlphaFoldDB" id="A0A6A4SBZ1"/>
<reference evidence="2 3" key="1">
    <citation type="submission" date="2019-06" db="EMBL/GenBank/DDBJ databases">
        <title>Draft genomes of female and male turbot (Scophthalmus maximus).</title>
        <authorList>
            <person name="Xu H."/>
            <person name="Xu X.-W."/>
            <person name="Shao C."/>
            <person name="Chen S."/>
        </authorList>
    </citation>
    <scope>NUCLEOTIDE SEQUENCE [LARGE SCALE GENOMIC DNA]</scope>
    <source>
        <strain evidence="2">Ysfricsl-2016a</strain>
        <tissue evidence="2">Blood</tissue>
    </source>
</reference>
<accession>A0A6A4SBZ1</accession>
<feature type="region of interest" description="Disordered" evidence="1">
    <location>
        <begin position="79"/>
        <end position="107"/>
    </location>
</feature>
<gene>
    <name evidence="2" type="ORF">F2P81_018923</name>
</gene>
<proteinExistence type="predicted"/>
<evidence type="ECO:0000313" key="3">
    <source>
        <dbReference type="Proteomes" id="UP000438429"/>
    </source>
</evidence>
<evidence type="ECO:0000256" key="1">
    <source>
        <dbReference type="SAM" id="MobiDB-lite"/>
    </source>
</evidence>
<dbReference type="Proteomes" id="UP000438429">
    <property type="component" value="Unassembled WGS sequence"/>
</dbReference>
<protein>
    <submittedName>
        <fullName evidence="2">Uncharacterized protein</fullName>
    </submittedName>
</protein>
<evidence type="ECO:0000313" key="2">
    <source>
        <dbReference type="EMBL" id="KAF0029818.1"/>
    </source>
</evidence>
<comment type="caution">
    <text evidence="2">The sequence shown here is derived from an EMBL/GenBank/DDBJ whole genome shotgun (WGS) entry which is preliminary data.</text>
</comment>
<dbReference type="EMBL" id="VEVO01000016">
    <property type="protein sequence ID" value="KAF0029818.1"/>
    <property type="molecule type" value="Genomic_DNA"/>
</dbReference>
<organism evidence="2 3">
    <name type="scientific">Scophthalmus maximus</name>
    <name type="common">Turbot</name>
    <name type="synonym">Psetta maxima</name>
    <dbReference type="NCBI Taxonomy" id="52904"/>
    <lineage>
        <taxon>Eukaryota</taxon>
        <taxon>Metazoa</taxon>
        <taxon>Chordata</taxon>
        <taxon>Craniata</taxon>
        <taxon>Vertebrata</taxon>
        <taxon>Euteleostomi</taxon>
        <taxon>Actinopterygii</taxon>
        <taxon>Neopterygii</taxon>
        <taxon>Teleostei</taxon>
        <taxon>Neoteleostei</taxon>
        <taxon>Acanthomorphata</taxon>
        <taxon>Carangaria</taxon>
        <taxon>Pleuronectiformes</taxon>
        <taxon>Pleuronectoidei</taxon>
        <taxon>Scophthalmidae</taxon>
        <taxon>Scophthalmus</taxon>
    </lineage>
</organism>